<reference evidence="5 6" key="1">
    <citation type="submission" date="2019-02" db="EMBL/GenBank/DDBJ databases">
        <title>Genome sequencing of the rare red list fungi Hericium alpestre (H. flagellum).</title>
        <authorList>
            <person name="Buettner E."/>
            <person name="Kellner H."/>
        </authorList>
    </citation>
    <scope>NUCLEOTIDE SEQUENCE [LARGE SCALE GENOMIC DNA]</scope>
    <source>
        <strain evidence="5 6">DSM 108284</strain>
    </source>
</reference>
<dbReference type="InterPro" id="IPR000504">
    <property type="entry name" value="RRM_dom"/>
</dbReference>
<feature type="domain" description="RRM" evidence="4">
    <location>
        <begin position="245"/>
        <end position="332"/>
    </location>
</feature>
<dbReference type="AlphaFoldDB" id="A0A4Y9ZYE6"/>
<gene>
    <name evidence="5" type="ORF">EWM64_g4094</name>
</gene>
<dbReference type="InterPro" id="IPR050502">
    <property type="entry name" value="Euk_RNA-bind_prot"/>
</dbReference>
<dbReference type="Proteomes" id="UP000298061">
    <property type="component" value="Unassembled WGS sequence"/>
</dbReference>
<dbReference type="CDD" id="cd00590">
    <property type="entry name" value="RRM_SF"/>
    <property type="match status" value="2"/>
</dbReference>
<keyword evidence="1 2" id="KW-0694">RNA-binding</keyword>
<protein>
    <recommendedName>
        <fullName evidence="4">RRM domain-containing protein</fullName>
    </recommendedName>
</protein>
<feature type="domain" description="RRM" evidence="4">
    <location>
        <begin position="105"/>
        <end position="182"/>
    </location>
</feature>
<dbReference type="Gene3D" id="3.30.70.330">
    <property type="match status" value="2"/>
</dbReference>
<accession>A0A4Y9ZYE6</accession>
<dbReference type="InterPro" id="IPR035979">
    <property type="entry name" value="RBD_domain_sf"/>
</dbReference>
<dbReference type="PANTHER" id="PTHR48025:SF1">
    <property type="entry name" value="RRM DOMAIN-CONTAINING PROTEIN"/>
    <property type="match status" value="1"/>
</dbReference>
<evidence type="ECO:0000256" key="2">
    <source>
        <dbReference type="PROSITE-ProRule" id="PRU00176"/>
    </source>
</evidence>
<name>A0A4Y9ZYE6_9AGAM</name>
<proteinExistence type="predicted"/>
<dbReference type="SUPFAM" id="SSF54928">
    <property type="entry name" value="RNA-binding domain, RBD"/>
    <property type="match status" value="2"/>
</dbReference>
<dbReference type="Pfam" id="PF00076">
    <property type="entry name" value="RRM_1"/>
    <property type="match status" value="2"/>
</dbReference>
<dbReference type="PROSITE" id="PS50102">
    <property type="entry name" value="RRM"/>
    <property type="match status" value="2"/>
</dbReference>
<organism evidence="5 6">
    <name type="scientific">Hericium alpestre</name>
    <dbReference type="NCBI Taxonomy" id="135208"/>
    <lineage>
        <taxon>Eukaryota</taxon>
        <taxon>Fungi</taxon>
        <taxon>Dikarya</taxon>
        <taxon>Basidiomycota</taxon>
        <taxon>Agaricomycotina</taxon>
        <taxon>Agaricomycetes</taxon>
        <taxon>Russulales</taxon>
        <taxon>Hericiaceae</taxon>
        <taxon>Hericium</taxon>
    </lineage>
</organism>
<keyword evidence="6" id="KW-1185">Reference proteome</keyword>
<dbReference type="OrthoDB" id="6159137at2759"/>
<feature type="region of interest" description="Disordered" evidence="3">
    <location>
        <begin position="201"/>
        <end position="225"/>
    </location>
</feature>
<dbReference type="InterPro" id="IPR012677">
    <property type="entry name" value="Nucleotide-bd_a/b_plait_sf"/>
</dbReference>
<dbReference type="GO" id="GO:0003729">
    <property type="term" value="F:mRNA binding"/>
    <property type="evidence" value="ECO:0007669"/>
    <property type="project" value="TreeGrafter"/>
</dbReference>
<feature type="compositionally biased region" description="Low complexity" evidence="3">
    <location>
        <begin position="204"/>
        <end position="214"/>
    </location>
</feature>
<evidence type="ECO:0000259" key="4">
    <source>
        <dbReference type="PROSITE" id="PS50102"/>
    </source>
</evidence>
<evidence type="ECO:0000256" key="3">
    <source>
        <dbReference type="SAM" id="MobiDB-lite"/>
    </source>
</evidence>
<dbReference type="GO" id="GO:0005634">
    <property type="term" value="C:nucleus"/>
    <property type="evidence" value="ECO:0007669"/>
    <property type="project" value="TreeGrafter"/>
</dbReference>
<comment type="caution">
    <text evidence="5">The sequence shown here is derived from an EMBL/GenBank/DDBJ whole genome shotgun (WGS) entry which is preliminary data.</text>
</comment>
<sequence>MTVPTPFFKFGGREEHAVMVENIPCNVNRREVVDLFTTLVGQIKDVEVHANGTSMQLAFFTADAATKSLCMSGYTVAGVPLSVTATNHPKPMRPSFAPKSSDARRNLYVLGLPFDLSKAEFAAIFSRYGTVSHCVILATVDNASRRRGFVVMSSNAEAKVAMDAITRTEIRGSIVDVSWAVVQRSQGFLDGGDRTMALDTRFDSPSCSTSGGSSPEPPFTQSRSHSFEDLSNRQDMVNGGLAIAASLLVSNLPTLLFSNASDFKPLFMPFGKVEKLEILPASPNDSIGGMTSVVVTYTSAASAREAKQDLHGQVYAGFTISARLLLFPLDRRGQTSYSGHSDSGSSSGSTLNPRASPFVCSNAYPPSFSAPPTCAILENKKDYFGMANGRSLGYDYGSSGAMTTCHPFSQMSLPASNVPSRASSVVSRCHPSTTYFS</sequence>
<dbReference type="SMART" id="SM00360">
    <property type="entry name" value="RRM"/>
    <property type="match status" value="3"/>
</dbReference>
<dbReference type="PANTHER" id="PTHR48025">
    <property type="entry name" value="OS02G0815200 PROTEIN"/>
    <property type="match status" value="1"/>
</dbReference>
<dbReference type="STRING" id="135208.A0A4Y9ZYE6"/>
<evidence type="ECO:0000313" key="6">
    <source>
        <dbReference type="Proteomes" id="UP000298061"/>
    </source>
</evidence>
<dbReference type="EMBL" id="SFCI01000419">
    <property type="protein sequence ID" value="TFY79916.1"/>
    <property type="molecule type" value="Genomic_DNA"/>
</dbReference>
<evidence type="ECO:0000313" key="5">
    <source>
        <dbReference type="EMBL" id="TFY79916.1"/>
    </source>
</evidence>
<evidence type="ECO:0000256" key="1">
    <source>
        <dbReference type="ARBA" id="ARBA00022884"/>
    </source>
</evidence>